<comment type="catalytic activity">
    <reaction evidence="1">
        <text>ATP + protein L-histidine = ADP + protein N-phospho-L-histidine.</text>
        <dbReference type="EC" id="2.7.13.3"/>
    </reaction>
</comment>
<comment type="caution">
    <text evidence="16">The sequence shown here is derived from an EMBL/GenBank/DDBJ whole genome shotgun (WGS) entry which is preliminary data.</text>
</comment>
<dbReference type="PROSITE" id="PS50112">
    <property type="entry name" value="PAS"/>
    <property type="match status" value="1"/>
</dbReference>
<dbReference type="NCBIfam" id="TIGR00229">
    <property type="entry name" value="sensory_box"/>
    <property type="match status" value="1"/>
</dbReference>
<evidence type="ECO:0000256" key="10">
    <source>
        <dbReference type="ARBA" id="ARBA00022777"/>
    </source>
</evidence>
<dbReference type="Proteomes" id="UP000722336">
    <property type="component" value="Unassembled WGS sequence"/>
</dbReference>
<dbReference type="PANTHER" id="PTHR47429">
    <property type="entry name" value="PROTEIN TWIN LOV 1"/>
    <property type="match status" value="1"/>
</dbReference>
<dbReference type="InterPro" id="IPR000700">
    <property type="entry name" value="PAS-assoc_C"/>
</dbReference>
<evidence type="ECO:0000259" key="14">
    <source>
        <dbReference type="PROSITE" id="PS50112"/>
    </source>
</evidence>
<evidence type="ECO:0000256" key="11">
    <source>
        <dbReference type="ARBA" id="ARBA00022840"/>
    </source>
</evidence>
<keyword evidence="4" id="KW-0597">Phosphoprotein</keyword>
<keyword evidence="11" id="KW-0067">ATP-binding</keyword>
<keyword evidence="13" id="KW-0675">Receptor</keyword>
<protein>
    <recommendedName>
        <fullName evidence="2">histidine kinase</fullName>
        <ecNumber evidence="2">2.7.13.3</ecNumber>
    </recommendedName>
</protein>
<keyword evidence="10" id="KW-0418">Kinase</keyword>
<proteinExistence type="predicted"/>
<sequence length="338" mass="36965">MIKTMLFDRPVNEKDHFLETAVTRAQLAMVASDLKAEDEPIIFANEAFEKLTGYSGKEILGRNCRFLQGPDTSPDTVEAIRKAVADGQEGYFEILNYKKDGTPFWNGLHIGPVSDPGGTQSLFFGSQRDITREIEARQLEAVRMEELRHRMGNLMAIVGIIIRNSNEGSDVQAMQDILQGRIAALGAATELIYPKIDASNGVSKQSLEPRTVEIETIIRTIIGPLGNDHRFELAGPPINLPERQTTNTSLVIHELSTNAAKHGALSQKGGKVSISWAGADDRILFDWVETGCTVKAHPERKGLGKKLLDSIVASSQRPDAALLFAPSGVICRFDVAMG</sequence>
<dbReference type="SMART" id="SM00091">
    <property type="entry name" value="PAS"/>
    <property type="match status" value="1"/>
</dbReference>
<evidence type="ECO:0000256" key="8">
    <source>
        <dbReference type="ARBA" id="ARBA00022679"/>
    </source>
</evidence>
<dbReference type="EC" id="2.7.13.3" evidence="2"/>
<dbReference type="PROSITE" id="PS50113">
    <property type="entry name" value="PAC"/>
    <property type="match status" value="1"/>
</dbReference>
<gene>
    <name evidence="16" type="ORF">KCG44_03470</name>
</gene>
<dbReference type="Pfam" id="PF07536">
    <property type="entry name" value="HWE_HK"/>
    <property type="match status" value="1"/>
</dbReference>
<dbReference type="InterPro" id="IPR001610">
    <property type="entry name" value="PAC"/>
</dbReference>
<dbReference type="InterPro" id="IPR011102">
    <property type="entry name" value="Sig_transdc_His_kinase_HWE"/>
</dbReference>
<keyword evidence="3" id="KW-0600">Photoreceptor protein</keyword>
<reference evidence="16 17" key="1">
    <citation type="submission" date="2021-04" db="EMBL/GenBank/DDBJ databases">
        <authorList>
            <person name="Pira H."/>
            <person name="Risdian C."/>
            <person name="Wink J."/>
        </authorList>
    </citation>
    <scope>NUCLEOTIDE SEQUENCE [LARGE SCALE GENOMIC DNA]</scope>
    <source>
        <strain evidence="16 17">WHA3</strain>
    </source>
</reference>
<keyword evidence="6" id="KW-0285">Flavoprotein</keyword>
<keyword evidence="9" id="KW-0547">Nucleotide-binding</keyword>
<evidence type="ECO:0000256" key="3">
    <source>
        <dbReference type="ARBA" id="ARBA00022543"/>
    </source>
</evidence>
<dbReference type="PANTHER" id="PTHR47429:SF2">
    <property type="entry name" value="PROTEIN TWIN LOV 1"/>
    <property type="match status" value="1"/>
</dbReference>
<evidence type="ECO:0000256" key="6">
    <source>
        <dbReference type="ARBA" id="ARBA00022630"/>
    </source>
</evidence>
<evidence type="ECO:0000256" key="4">
    <source>
        <dbReference type="ARBA" id="ARBA00022553"/>
    </source>
</evidence>
<keyword evidence="8" id="KW-0808">Transferase</keyword>
<accession>A0ABS6SDB6</accession>
<keyword evidence="7" id="KW-0288">FMN</keyword>
<dbReference type="Pfam" id="PF13426">
    <property type="entry name" value="PAS_9"/>
    <property type="match status" value="1"/>
</dbReference>
<evidence type="ECO:0000256" key="13">
    <source>
        <dbReference type="ARBA" id="ARBA00023170"/>
    </source>
</evidence>
<dbReference type="SMART" id="SM00911">
    <property type="entry name" value="HWE_HK"/>
    <property type="match status" value="1"/>
</dbReference>
<feature type="domain" description="PAC" evidence="15">
    <location>
        <begin position="88"/>
        <end position="142"/>
    </location>
</feature>
<evidence type="ECO:0000313" key="16">
    <source>
        <dbReference type="EMBL" id="MBV7255842.1"/>
    </source>
</evidence>
<dbReference type="SMART" id="SM00086">
    <property type="entry name" value="PAC"/>
    <property type="match status" value="1"/>
</dbReference>
<evidence type="ECO:0000256" key="5">
    <source>
        <dbReference type="ARBA" id="ARBA00022606"/>
    </source>
</evidence>
<keyword evidence="17" id="KW-1185">Reference proteome</keyword>
<evidence type="ECO:0000256" key="2">
    <source>
        <dbReference type="ARBA" id="ARBA00012438"/>
    </source>
</evidence>
<feature type="domain" description="PAS" evidence="14">
    <location>
        <begin position="14"/>
        <end position="87"/>
    </location>
</feature>
<keyword evidence="12" id="KW-0157">Chromophore</keyword>
<evidence type="ECO:0000256" key="9">
    <source>
        <dbReference type="ARBA" id="ARBA00022741"/>
    </source>
</evidence>
<evidence type="ECO:0000313" key="17">
    <source>
        <dbReference type="Proteomes" id="UP000722336"/>
    </source>
</evidence>
<evidence type="ECO:0000256" key="1">
    <source>
        <dbReference type="ARBA" id="ARBA00000085"/>
    </source>
</evidence>
<evidence type="ECO:0000256" key="12">
    <source>
        <dbReference type="ARBA" id="ARBA00022991"/>
    </source>
</evidence>
<keyword evidence="5" id="KW-0716">Sensory transduction</keyword>
<dbReference type="EMBL" id="JAGSPA010000001">
    <property type="protein sequence ID" value="MBV7255842.1"/>
    <property type="molecule type" value="Genomic_DNA"/>
</dbReference>
<organism evidence="16 17">
    <name type="scientific">Pacificimonas pallii</name>
    <dbReference type="NCBI Taxonomy" id="2827236"/>
    <lineage>
        <taxon>Bacteria</taxon>
        <taxon>Pseudomonadati</taxon>
        <taxon>Pseudomonadota</taxon>
        <taxon>Alphaproteobacteria</taxon>
        <taxon>Sphingomonadales</taxon>
        <taxon>Sphingosinicellaceae</taxon>
        <taxon>Pacificimonas</taxon>
    </lineage>
</organism>
<evidence type="ECO:0000256" key="7">
    <source>
        <dbReference type="ARBA" id="ARBA00022643"/>
    </source>
</evidence>
<dbReference type="RefSeq" id="WP_218444223.1">
    <property type="nucleotide sequence ID" value="NZ_JAGSPA010000001.1"/>
</dbReference>
<dbReference type="InterPro" id="IPR000014">
    <property type="entry name" value="PAS"/>
</dbReference>
<evidence type="ECO:0000259" key="15">
    <source>
        <dbReference type="PROSITE" id="PS50113"/>
    </source>
</evidence>
<name>A0ABS6SDB6_9SPHN</name>
<dbReference type="CDD" id="cd00130">
    <property type="entry name" value="PAS"/>
    <property type="match status" value="1"/>
</dbReference>